<organism evidence="8 9">
    <name type="scientific">Dufourea novaeangliae</name>
    <name type="common">Sweat bee</name>
    <dbReference type="NCBI Taxonomy" id="178035"/>
    <lineage>
        <taxon>Eukaryota</taxon>
        <taxon>Metazoa</taxon>
        <taxon>Ecdysozoa</taxon>
        <taxon>Arthropoda</taxon>
        <taxon>Hexapoda</taxon>
        <taxon>Insecta</taxon>
        <taxon>Pterygota</taxon>
        <taxon>Neoptera</taxon>
        <taxon>Endopterygota</taxon>
        <taxon>Hymenoptera</taxon>
        <taxon>Apocrita</taxon>
        <taxon>Aculeata</taxon>
        <taxon>Apoidea</taxon>
        <taxon>Anthophila</taxon>
        <taxon>Halictidae</taxon>
        <taxon>Rophitinae</taxon>
        <taxon>Dufourea</taxon>
    </lineage>
</organism>
<dbReference type="PANTHER" id="PTHR21392">
    <property type="entry name" value="TRNA-URIDINE AMINOCARBOXYPROPYLTRANSFERASE 2"/>
    <property type="match status" value="1"/>
</dbReference>
<dbReference type="AlphaFoldDB" id="A0A154PLN1"/>
<evidence type="ECO:0000256" key="4">
    <source>
        <dbReference type="ARBA" id="ARBA00022694"/>
    </source>
</evidence>
<protein>
    <recommendedName>
        <fullName evidence="1">tRNA-uridine aminocarboxypropyltransferase</fullName>
        <ecNumber evidence="1">2.5.1.25</ecNumber>
    </recommendedName>
</protein>
<dbReference type="GO" id="GO:0016432">
    <property type="term" value="F:tRNA-uridine aminocarboxypropyltransferase activity"/>
    <property type="evidence" value="ECO:0007669"/>
    <property type="project" value="UniProtKB-EC"/>
</dbReference>
<keyword evidence="9" id="KW-1185">Reference proteome</keyword>
<evidence type="ECO:0000259" key="7">
    <source>
        <dbReference type="SMART" id="SM01144"/>
    </source>
</evidence>
<dbReference type="OrthoDB" id="408541at2759"/>
<evidence type="ECO:0000256" key="1">
    <source>
        <dbReference type="ARBA" id="ARBA00012386"/>
    </source>
</evidence>
<keyword evidence="2" id="KW-0808">Transferase</keyword>
<comment type="catalytic activity">
    <reaction evidence="6">
        <text>a uridine in tRNA + S-adenosyl-L-methionine = a 3-[(3S)-3-amino-3-carboxypropyl]uridine in tRNA + S-methyl-5'-thioadenosine + H(+)</text>
        <dbReference type="Rhea" id="RHEA:62432"/>
        <dbReference type="Rhea" id="RHEA-COMP:13339"/>
        <dbReference type="Rhea" id="RHEA-COMP:16092"/>
        <dbReference type="ChEBI" id="CHEBI:15378"/>
        <dbReference type="ChEBI" id="CHEBI:17509"/>
        <dbReference type="ChEBI" id="CHEBI:59789"/>
        <dbReference type="ChEBI" id="CHEBI:65315"/>
        <dbReference type="ChEBI" id="CHEBI:82930"/>
        <dbReference type="EC" id="2.5.1.25"/>
    </reaction>
</comment>
<dbReference type="STRING" id="178035.A0A154PLN1"/>
<feature type="domain" description="DTW" evidence="7">
    <location>
        <begin position="21"/>
        <end position="218"/>
    </location>
</feature>
<dbReference type="SMART" id="SM01144">
    <property type="entry name" value="DTW"/>
    <property type="match status" value="1"/>
</dbReference>
<proteinExistence type="inferred from homology"/>
<dbReference type="EC" id="2.5.1.25" evidence="1"/>
<dbReference type="InterPro" id="IPR039262">
    <property type="entry name" value="DTWD2/TAPT"/>
</dbReference>
<accession>A0A154PLN1</accession>
<dbReference type="EMBL" id="KQ434938">
    <property type="protein sequence ID" value="KZC12130.1"/>
    <property type="molecule type" value="Genomic_DNA"/>
</dbReference>
<dbReference type="GO" id="GO:0008033">
    <property type="term" value="P:tRNA processing"/>
    <property type="evidence" value="ECO:0007669"/>
    <property type="project" value="UniProtKB-KW"/>
</dbReference>
<keyword evidence="3" id="KW-0949">S-adenosyl-L-methionine</keyword>
<evidence type="ECO:0000256" key="5">
    <source>
        <dbReference type="ARBA" id="ARBA00034489"/>
    </source>
</evidence>
<gene>
    <name evidence="8" type="ORF">WN55_03211</name>
</gene>
<evidence type="ECO:0000313" key="8">
    <source>
        <dbReference type="EMBL" id="KZC12130.1"/>
    </source>
</evidence>
<name>A0A154PLN1_DUFNO</name>
<dbReference type="Proteomes" id="UP000076502">
    <property type="component" value="Unassembled WGS sequence"/>
</dbReference>
<dbReference type="PANTHER" id="PTHR21392:SF0">
    <property type="entry name" value="TRNA-URIDINE AMINOCARBOXYPROPYLTRANSFERASE 2"/>
    <property type="match status" value="1"/>
</dbReference>
<evidence type="ECO:0000256" key="6">
    <source>
        <dbReference type="ARBA" id="ARBA00048718"/>
    </source>
</evidence>
<evidence type="ECO:0000313" key="9">
    <source>
        <dbReference type="Proteomes" id="UP000076502"/>
    </source>
</evidence>
<evidence type="ECO:0000256" key="3">
    <source>
        <dbReference type="ARBA" id="ARBA00022691"/>
    </source>
</evidence>
<sequence length="275" mass="30942">MTNEETVWQELSEIFADPPEARDKCSQCKRPVPVCWCPGLPKHPVSPASRIIILQHPAEVKRCLRTAPMLALGLEPGKCITYRGKKFPLLKHEGLTEILNDKNTILIYPSPDAIALDKLTPVGMDGQKPYNLVLLDGTWPQAKAIYHSSPALCLLRACKLIGVPTSEYVIRTQPTEGCLSTLETGAFALSILEGDPELKNKMLGPLHYLCRQATIFMIRKCNFYKSNNQKSFRFQLENGAVTHQSKEFLIKQKSYPKLIGRRLAKQLRMLPEEST</sequence>
<comment type="similarity">
    <text evidence="5">Belongs to the TDD superfamily. DTWD2 family.</text>
</comment>
<evidence type="ECO:0000256" key="2">
    <source>
        <dbReference type="ARBA" id="ARBA00022679"/>
    </source>
</evidence>
<reference evidence="8 9" key="1">
    <citation type="submission" date="2015-07" db="EMBL/GenBank/DDBJ databases">
        <title>The genome of Dufourea novaeangliae.</title>
        <authorList>
            <person name="Pan H."/>
            <person name="Kapheim K."/>
        </authorList>
    </citation>
    <scope>NUCLEOTIDE SEQUENCE [LARGE SCALE GENOMIC DNA]</scope>
    <source>
        <strain evidence="8">0120121106</strain>
        <tissue evidence="8">Whole body</tissue>
    </source>
</reference>
<dbReference type="Pfam" id="PF03942">
    <property type="entry name" value="DTW"/>
    <property type="match status" value="1"/>
</dbReference>
<dbReference type="InterPro" id="IPR005636">
    <property type="entry name" value="DTW"/>
</dbReference>
<keyword evidence="4" id="KW-0819">tRNA processing</keyword>